<protein>
    <submittedName>
        <fullName evidence="2">T30E16.5</fullName>
    </submittedName>
</protein>
<feature type="transmembrane region" description="Helical" evidence="1">
    <location>
        <begin position="161"/>
        <end position="178"/>
    </location>
</feature>
<evidence type="ECO:0000256" key="1">
    <source>
        <dbReference type="SAM" id="Phobius"/>
    </source>
</evidence>
<evidence type="ECO:0000313" key="2">
    <source>
        <dbReference type="EMBL" id="AAF79744.1"/>
    </source>
</evidence>
<dbReference type="EMBL" id="AC009317">
    <property type="protein sequence ID" value="AAF79744.1"/>
    <property type="molecule type" value="Genomic_DNA"/>
</dbReference>
<keyword evidence="1" id="KW-0812">Transmembrane</keyword>
<name>Q9LQ66_ARATH</name>
<reference key="2">
    <citation type="journal article" date="2000" name="Nature">
        <title>Sequence and analysis of chromosome 1 of the plant Arabidopsis thaliana.</title>
        <authorList>
            <person name="Theologis A."/>
            <person name="Ecker J.R."/>
            <person name="Palm C.J."/>
            <person name="Federspiel N.A."/>
            <person name="Kaul S."/>
            <person name="White O."/>
            <person name="Alonso J."/>
            <person name="Altafi H."/>
            <person name="Araujo R."/>
            <person name="Bowman C.L."/>
            <person name="Brooks S.Y."/>
            <person name="Buehler E."/>
            <person name="Chan A."/>
            <person name="Chao Q."/>
            <person name="Chen H."/>
            <person name="Cheuk R.F."/>
            <person name="Chin C.W."/>
            <person name="Chung M.K."/>
            <person name="Conn L."/>
            <person name="Conway A.B."/>
            <person name="Conway A.R."/>
            <person name="Creasy T.H."/>
            <person name="Dewar K."/>
            <person name="Dunn P."/>
            <person name="Etgu P."/>
            <person name="Feldblyum T.V."/>
            <person name="Feng J."/>
            <person name="Fong B."/>
            <person name="Fujii C.Y."/>
            <person name="Gill J.E."/>
            <person name="Goldsmith A.D."/>
            <person name="Haas B."/>
            <person name="Hansen N.F."/>
            <person name="Hughes B."/>
            <person name="Huizar L."/>
            <person name="Hunter J.L."/>
            <person name="Jenkins J."/>
            <person name="Johnson-Hopson C."/>
            <person name="Khan S."/>
            <person name="Khaykin E."/>
            <person name="Kim C.J."/>
            <person name="Koo H.L."/>
            <person name="Kremenetskaia I."/>
            <person name="Kurtz D.B."/>
            <person name="Kwan A."/>
            <person name="Lam B."/>
            <person name="Langin-Hooper S."/>
            <person name="Lee A."/>
            <person name="Lee J.M."/>
            <person name="Lenz C.A."/>
            <person name="Li J.H."/>
            <person name="Li Y."/>
            <person name="Lin X."/>
            <person name="Liu S.X."/>
            <person name="Liu Z.A."/>
            <person name="Luros J.S."/>
            <person name="Maiti R."/>
            <person name="Marziali A."/>
            <person name="Militscher J."/>
            <person name="Miranda M."/>
            <person name="Nguyen M."/>
            <person name="Nierman W.C."/>
            <person name="Osborne B.I."/>
            <person name="Pai G."/>
            <person name="Peterson J."/>
            <person name="Pham P.K."/>
            <person name="Rizzo M."/>
            <person name="Rooney T."/>
            <person name="Rowley D."/>
            <person name="Sakano H."/>
            <person name="Salzberg S.L."/>
            <person name="Schwartz J.R."/>
            <person name="Shinn P."/>
            <person name="Southwick A.M."/>
            <person name="Sun H."/>
            <person name="Tallon L.J."/>
            <person name="Tambunga G."/>
            <person name="Toriumi M.J."/>
            <person name="Town C.D."/>
            <person name="Utterback T."/>
            <person name="Van Aken S."/>
            <person name="Vaysberg M."/>
            <person name="Vysotskaia V.S."/>
            <person name="Walker M."/>
            <person name="Wu D."/>
            <person name="Yu G."/>
            <person name="Fraser C.M."/>
            <person name="Venter J.C."/>
            <person name="Davis R.W."/>
        </authorList>
    </citation>
    <scope>NUCLEOTIDE SEQUENCE [LARGE SCALE GENOMIC DNA]</scope>
    <source>
        <strain>cv. Columbia</strain>
    </source>
</reference>
<dbReference type="AlphaFoldDB" id="Q9LQ66"/>
<organism evidence="2">
    <name type="scientific">Arabidopsis thaliana</name>
    <name type="common">Mouse-ear cress</name>
    <dbReference type="NCBI Taxonomy" id="3702"/>
    <lineage>
        <taxon>Eukaryota</taxon>
        <taxon>Viridiplantae</taxon>
        <taxon>Streptophyta</taxon>
        <taxon>Embryophyta</taxon>
        <taxon>Tracheophyta</taxon>
        <taxon>Spermatophyta</taxon>
        <taxon>Magnoliopsida</taxon>
        <taxon>eudicotyledons</taxon>
        <taxon>Gunneridae</taxon>
        <taxon>Pentapetalae</taxon>
        <taxon>rosids</taxon>
        <taxon>malvids</taxon>
        <taxon>Brassicales</taxon>
        <taxon>Brassicaceae</taxon>
        <taxon>Camelineae</taxon>
        <taxon>Arabidopsis</taxon>
    </lineage>
</organism>
<dbReference type="PIR" id="B96619">
    <property type="entry name" value="B96619"/>
</dbReference>
<keyword evidence="1" id="KW-1133">Transmembrane helix</keyword>
<proteinExistence type="predicted"/>
<reference evidence="2" key="1">
    <citation type="submission" date="1999-09" db="EMBL/GenBank/DDBJ databases">
        <title>Genomic sequence for Arabidopsis thaliana BAC T30E16 from chromosome I.</title>
        <authorList>
            <person name="Chao Q."/>
            <person name="Brooks S."/>
            <person name="Buehler E."/>
            <person name="Dunn P."/>
            <person name="Khan S."/>
            <person name="Kim C."/>
            <person name="Shinn P."/>
            <person name="Altafi H."/>
            <person name="Araujo R."/>
            <person name="Conn L."/>
            <person name="Conway A.B."/>
            <person name="Gonzalez A."/>
            <person name="Hansen N.F."/>
            <person name="Huizar L."/>
            <person name="Kremenetskaia I."/>
            <person name="Lenz C."/>
            <person name="Li J."/>
            <person name="Liu S."/>
            <person name="Luros S."/>
            <person name="Rowley D."/>
            <person name="Schwartz J."/>
            <person name="Toriumi M."/>
            <person name="Vysotskaia V."/>
            <person name="Yu G."/>
            <person name="Davis R.W."/>
            <person name="Federspiel N.A."/>
            <person name="Theologis A."/>
            <person name="Ecker J.R."/>
        </authorList>
    </citation>
    <scope>NUCLEOTIDE SEQUENCE</scope>
</reference>
<reference evidence="2" key="3">
    <citation type="submission" date="2000-06" db="EMBL/GenBank/DDBJ databases">
        <authorList>
            <person name="Cheuk R."/>
            <person name="Shinn P."/>
            <person name="Brooks S."/>
            <person name="Buehler E."/>
            <person name="Chao Q."/>
            <person name="Johnson-Hopson C."/>
            <person name="Khan S."/>
            <person name="Kim C."/>
            <person name="Altafi H."/>
            <person name="Bei B."/>
            <person name="Chin C."/>
            <person name="Chiou J."/>
            <person name="Choi E."/>
            <person name="Conn L."/>
            <person name="Conway A."/>
            <person name="Gonzalez A."/>
            <person name="Hansen N."/>
            <person name="Howing B."/>
            <person name="Koo T."/>
            <person name="Lam B."/>
            <person name="Lee J."/>
            <person name="Lenz C."/>
            <person name="Li J."/>
            <person name="Liu A."/>
            <person name="Liu J."/>
            <person name="Liu S."/>
            <person name="Mukharsky N."/>
            <person name="Nguyen M."/>
            <person name="Palm C."/>
            <person name="Pham P."/>
            <person name="Sakano H."/>
            <person name="Schwartz J."/>
            <person name="Southwick A."/>
            <person name="Thaveri A."/>
            <person name="Toriumi M."/>
            <person name="Vaysberg M."/>
            <person name="Yu G."/>
            <person name="Davis R."/>
            <person name="Federspiel N."/>
            <person name="Theologis A."/>
            <person name="Ecker J."/>
        </authorList>
    </citation>
    <scope>NUCLEOTIDE SEQUENCE</scope>
</reference>
<accession>Q9LQ66</accession>
<keyword evidence="1" id="KW-0472">Membrane</keyword>
<sequence>MTKLCFSFLRKGIVLKYRSRVGYRSCENVNACFSPLTKSHKKSQTFHLYCLLYLTKKIRKSKHIINKLRRNMLFVRFFAIKLSSHLLPLVNLKKIFYKDKAPNQNFMCLCQGRIGHDRLILYFTSFSDIIDPLLKSSATKVIKVKKQYPNKRYKRIKKQKLTLIMTLILSTFLVDNITPM</sequence>